<dbReference type="PANTHER" id="PTHR24198:SF165">
    <property type="entry name" value="ANKYRIN REPEAT-CONTAINING PROTEIN-RELATED"/>
    <property type="match status" value="1"/>
</dbReference>
<organism evidence="4 5">
    <name type="scientific">Planoprotostelium fungivorum</name>
    <dbReference type="NCBI Taxonomy" id="1890364"/>
    <lineage>
        <taxon>Eukaryota</taxon>
        <taxon>Amoebozoa</taxon>
        <taxon>Evosea</taxon>
        <taxon>Variosea</taxon>
        <taxon>Cavosteliida</taxon>
        <taxon>Cavosteliaceae</taxon>
        <taxon>Planoprotostelium</taxon>
    </lineage>
</organism>
<dbReference type="Pfam" id="PF12796">
    <property type="entry name" value="Ank_2"/>
    <property type="match status" value="1"/>
</dbReference>
<dbReference type="OrthoDB" id="194358at2759"/>
<proteinExistence type="predicted"/>
<dbReference type="EMBL" id="MDYQ01000088">
    <property type="protein sequence ID" value="PRP83171.1"/>
    <property type="molecule type" value="Genomic_DNA"/>
</dbReference>
<reference evidence="4 5" key="1">
    <citation type="journal article" date="2018" name="Genome Biol. Evol.">
        <title>Multiple Roots of Fruiting Body Formation in Amoebozoa.</title>
        <authorList>
            <person name="Hillmann F."/>
            <person name="Forbes G."/>
            <person name="Novohradska S."/>
            <person name="Ferling I."/>
            <person name="Riege K."/>
            <person name="Groth M."/>
            <person name="Westermann M."/>
            <person name="Marz M."/>
            <person name="Spaller T."/>
            <person name="Winckler T."/>
            <person name="Schaap P."/>
            <person name="Glockner G."/>
        </authorList>
    </citation>
    <scope>NUCLEOTIDE SEQUENCE [LARGE SCALE GENOMIC DNA]</scope>
    <source>
        <strain evidence="4 5">Jena</strain>
    </source>
</reference>
<keyword evidence="1" id="KW-0677">Repeat</keyword>
<protein>
    <submittedName>
        <fullName evidence="4">Putative ankyrin</fullName>
    </submittedName>
</protein>
<keyword evidence="5" id="KW-1185">Reference proteome</keyword>
<dbReference type="Proteomes" id="UP000241769">
    <property type="component" value="Unassembled WGS sequence"/>
</dbReference>
<accession>A0A2P6NGV4</accession>
<evidence type="ECO:0000313" key="4">
    <source>
        <dbReference type="EMBL" id="PRP83171.1"/>
    </source>
</evidence>
<dbReference type="SUPFAM" id="SSF48403">
    <property type="entry name" value="Ankyrin repeat"/>
    <property type="match status" value="1"/>
</dbReference>
<evidence type="ECO:0000256" key="3">
    <source>
        <dbReference type="SAM" id="MobiDB-lite"/>
    </source>
</evidence>
<dbReference type="Gene3D" id="1.25.40.20">
    <property type="entry name" value="Ankyrin repeat-containing domain"/>
    <property type="match status" value="1"/>
</dbReference>
<dbReference type="SMART" id="SM00248">
    <property type="entry name" value="ANK"/>
    <property type="match status" value="4"/>
</dbReference>
<dbReference type="InterPro" id="IPR036770">
    <property type="entry name" value="Ankyrin_rpt-contain_sf"/>
</dbReference>
<evidence type="ECO:0000256" key="1">
    <source>
        <dbReference type="ARBA" id="ARBA00022737"/>
    </source>
</evidence>
<dbReference type="InterPro" id="IPR002110">
    <property type="entry name" value="Ankyrin_rpt"/>
</dbReference>
<dbReference type="PANTHER" id="PTHR24198">
    <property type="entry name" value="ANKYRIN REPEAT AND PROTEIN KINASE DOMAIN-CONTAINING PROTEIN"/>
    <property type="match status" value="1"/>
</dbReference>
<comment type="caution">
    <text evidence="4">The sequence shown here is derived from an EMBL/GenBank/DDBJ whole genome shotgun (WGS) entry which is preliminary data.</text>
</comment>
<name>A0A2P6NGV4_9EUKA</name>
<feature type="region of interest" description="Disordered" evidence="3">
    <location>
        <begin position="337"/>
        <end position="358"/>
    </location>
</feature>
<gene>
    <name evidence="4" type="ORF">PROFUN_09599</name>
</gene>
<sequence>MLRAIDSIDVLRRLFAVFRLTCKLWKDIVDSHYHRSHTWSSRRCRTTLVRPTCGSISTRQQGYHIFSPGGSQWDCKAALVDPRVDPSALNNHAIRIAASRGHTEIVGLLLSHPRVDPSAASNEAFIYAAHEGHSGTVQLLLSYSRVDPSARDNDAIREAALCRGHTEMIRLLLSNPRVDSSAHEYRSIVLASIGGHAEIIRLLLSDSRMDLVAHDDATIRCAIDEAIMIAAREGQDPSSEDNDTIREAARRGQTETVWRGPISSRQQSCLRGGIEGTLSSGAPFDSSSGGSISRICRQACARGCRQACARGCRQACARGCIHKYGYYRPMSEWIHPETTSSSNQHQEVTPTSSSYRSLPMIANAAE</sequence>
<dbReference type="AlphaFoldDB" id="A0A2P6NGV4"/>
<evidence type="ECO:0000313" key="5">
    <source>
        <dbReference type="Proteomes" id="UP000241769"/>
    </source>
</evidence>
<dbReference type="InParanoid" id="A0A2P6NGV4"/>
<evidence type="ECO:0000256" key="2">
    <source>
        <dbReference type="ARBA" id="ARBA00023043"/>
    </source>
</evidence>
<keyword evidence="2" id="KW-0040">ANK repeat</keyword>
<feature type="compositionally biased region" description="Polar residues" evidence="3">
    <location>
        <begin position="337"/>
        <end position="356"/>
    </location>
</feature>